<reference evidence="2 3" key="1">
    <citation type="journal article" date="2024" name="bioRxiv">
        <title>A reference genome for Trichogramma kaykai: A tiny desert-dwelling parasitoid wasp with competing sex-ratio distorters.</title>
        <authorList>
            <person name="Culotta J."/>
            <person name="Lindsey A.R."/>
        </authorList>
    </citation>
    <scope>NUCLEOTIDE SEQUENCE [LARGE SCALE GENOMIC DNA]</scope>
    <source>
        <strain evidence="2 3">KSX58</strain>
    </source>
</reference>
<sequence>MKPISGETVLSIVHGPATTGHIKEMSMFLRRPIDVWAKDRLMLFGRCHHRQPRLNLAFDSPPAGPEEPRRPLHAARRQRATRSGPPPAELRLRRRLGPDRLSGLGTQTSRRPADAGQALPESSARTRLSRPVSGLTSDALVIYFSSHLRRNQRHQIFMDLAVAGLKKSCAAPSTKAGKSSPQQP</sequence>
<organism evidence="2 3">
    <name type="scientific">Trichogramma kaykai</name>
    <dbReference type="NCBI Taxonomy" id="54128"/>
    <lineage>
        <taxon>Eukaryota</taxon>
        <taxon>Metazoa</taxon>
        <taxon>Ecdysozoa</taxon>
        <taxon>Arthropoda</taxon>
        <taxon>Hexapoda</taxon>
        <taxon>Insecta</taxon>
        <taxon>Pterygota</taxon>
        <taxon>Neoptera</taxon>
        <taxon>Endopterygota</taxon>
        <taxon>Hymenoptera</taxon>
        <taxon>Apocrita</taxon>
        <taxon>Proctotrupomorpha</taxon>
        <taxon>Chalcidoidea</taxon>
        <taxon>Trichogrammatidae</taxon>
        <taxon>Trichogramma</taxon>
    </lineage>
</organism>
<name>A0ABD2WJI5_9HYME</name>
<feature type="compositionally biased region" description="Basic residues" evidence="1">
    <location>
        <begin position="71"/>
        <end position="80"/>
    </location>
</feature>
<dbReference type="EMBL" id="JBJJXI010000100">
    <property type="protein sequence ID" value="KAL3393220.1"/>
    <property type="molecule type" value="Genomic_DNA"/>
</dbReference>
<evidence type="ECO:0000313" key="3">
    <source>
        <dbReference type="Proteomes" id="UP001627154"/>
    </source>
</evidence>
<comment type="caution">
    <text evidence="2">The sequence shown here is derived from an EMBL/GenBank/DDBJ whole genome shotgun (WGS) entry which is preliminary data.</text>
</comment>
<gene>
    <name evidence="2" type="ORF">TKK_012460</name>
</gene>
<keyword evidence="3" id="KW-1185">Reference proteome</keyword>
<proteinExistence type="predicted"/>
<dbReference type="Proteomes" id="UP001627154">
    <property type="component" value="Unassembled WGS sequence"/>
</dbReference>
<feature type="region of interest" description="Disordered" evidence="1">
    <location>
        <begin position="55"/>
        <end position="131"/>
    </location>
</feature>
<evidence type="ECO:0000256" key="1">
    <source>
        <dbReference type="SAM" id="MobiDB-lite"/>
    </source>
</evidence>
<accession>A0ABD2WJI5</accession>
<protein>
    <submittedName>
        <fullName evidence="2">Uncharacterized protein</fullName>
    </submittedName>
</protein>
<dbReference type="AlphaFoldDB" id="A0ABD2WJI5"/>
<evidence type="ECO:0000313" key="2">
    <source>
        <dbReference type="EMBL" id="KAL3393220.1"/>
    </source>
</evidence>